<evidence type="ECO:0000256" key="5">
    <source>
        <dbReference type="ARBA" id="ARBA00048542"/>
    </source>
</evidence>
<comment type="caution">
    <text evidence="8">The sequence shown here is derived from an EMBL/GenBank/DDBJ whole genome shotgun (WGS) entry which is preliminary data.</text>
</comment>
<evidence type="ECO:0000313" key="9">
    <source>
        <dbReference type="Proteomes" id="UP000065521"/>
    </source>
</evidence>
<dbReference type="EC" id="1.6.5.-" evidence="6"/>
<comment type="caution">
    <text evidence="6">Lacks conserved residue(s) required for the propagation of feature annotation.</text>
</comment>
<gene>
    <name evidence="6" type="primary">azoR</name>
    <name evidence="8" type="ORF">WI38_19795</name>
</gene>
<protein>
    <recommendedName>
        <fullName evidence="6">FMN dependent NADH:quinone oxidoreductase</fullName>
        <ecNumber evidence="6">1.6.5.-</ecNumber>
    </recommendedName>
    <alternativeName>
        <fullName evidence="6">Azo-dye reductase</fullName>
    </alternativeName>
    <alternativeName>
        <fullName evidence="6">FMN-dependent NADH-azo compound oxidoreductase</fullName>
    </alternativeName>
    <alternativeName>
        <fullName evidence="6">FMN-dependent NADH-azoreductase</fullName>
        <ecNumber evidence="6">1.7.1.17</ecNumber>
    </alternativeName>
</protein>
<comment type="cofactor">
    <cofactor evidence="6">
        <name>FMN</name>
        <dbReference type="ChEBI" id="CHEBI:58210"/>
    </cofactor>
    <text evidence="6">Binds 1 FMN per subunit.</text>
</comment>
<keyword evidence="1 6" id="KW-0285">Flavoprotein</keyword>
<comment type="catalytic activity">
    <reaction evidence="5">
        <text>N,N-dimethyl-1,4-phenylenediamine + anthranilate + 2 NAD(+) = 2-(4-dimethylaminophenyl)diazenylbenzoate + 2 NADH + 2 H(+)</text>
        <dbReference type="Rhea" id="RHEA:55872"/>
        <dbReference type="ChEBI" id="CHEBI:15378"/>
        <dbReference type="ChEBI" id="CHEBI:15783"/>
        <dbReference type="ChEBI" id="CHEBI:16567"/>
        <dbReference type="ChEBI" id="CHEBI:57540"/>
        <dbReference type="ChEBI" id="CHEBI:57945"/>
        <dbReference type="ChEBI" id="CHEBI:71579"/>
        <dbReference type="EC" id="1.7.1.17"/>
    </reaction>
    <physiologicalReaction direction="right-to-left" evidence="5">
        <dbReference type="Rhea" id="RHEA:55874"/>
    </physiologicalReaction>
</comment>
<evidence type="ECO:0000256" key="3">
    <source>
        <dbReference type="ARBA" id="ARBA00023002"/>
    </source>
</evidence>
<keyword evidence="3 6" id="KW-0560">Oxidoreductase</keyword>
<dbReference type="GO" id="GO:0016652">
    <property type="term" value="F:oxidoreductase activity, acting on NAD(P)H as acceptor"/>
    <property type="evidence" value="ECO:0007669"/>
    <property type="project" value="UniProtKB-UniRule"/>
</dbReference>
<evidence type="ECO:0000313" key="8">
    <source>
        <dbReference type="EMBL" id="KUZ88419.1"/>
    </source>
</evidence>
<dbReference type="GO" id="GO:0010181">
    <property type="term" value="F:FMN binding"/>
    <property type="evidence" value="ECO:0007669"/>
    <property type="project" value="UniProtKB-UniRule"/>
</dbReference>
<comment type="subunit">
    <text evidence="6">Homodimer.</text>
</comment>
<name>A0A102MYM4_9BURK</name>
<organism evidence="8 9">
    <name type="scientific">Burkholderia ubonensis</name>
    <dbReference type="NCBI Taxonomy" id="101571"/>
    <lineage>
        <taxon>Bacteria</taxon>
        <taxon>Pseudomonadati</taxon>
        <taxon>Pseudomonadota</taxon>
        <taxon>Betaproteobacteria</taxon>
        <taxon>Burkholderiales</taxon>
        <taxon>Burkholderiaceae</taxon>
        <taxon>Burkholderia</taxon>
        <taxon>Burkholderia cepacia complex</taxon>
    </lineage>
</organism>
<keyword evidence="2 6" id="KW-0288">FMN</keyword>
<dbReference type="EC" id="1.7.1.17" evidence="6"/>
<dbReference type="HAMAP" id="MF_01216">
    <property type="entry name" value="Azoreductase_type1"/>
    <property type="match status" value="1"/>
</dbReference>
<accession>A0A102MYM4</accession>
<evidence type="ECO:0000259" key="7">
    <source>
        <dbReference type="Pfam" id="PF02525"/>
    </source>
</evidence>
<comment type="catalytic activity">
    <reaction evidence="6">
        <text>2 a quinone + NADH + H(+) = 2 a 1,4-benzosemiquinone + NAD(+)</text>
        <dbReference type="Rhea" id="RHEA:65952"/>
        <dbReference type="ChEBI" id="CHEBI:15378"/>
        <dbReference type="ChEBI" id="CHEBI:57540"/>
        <dbReference type="ChEBI" id="CHEBI:57945"/>
        <dbReference type="ChEBI" id="CHEBI:132124"/>
        <dbReference type="ChEBI" id="CHEBI:134225"/>
    </reaction>
</comment>
<evidence type="ECO:0000256" key="4">
    <source>
        <dbReference type="ARBA" id="ARBA00023027"/>
    </source>
</evidence>
<dbReference type="Gene3D" id="3.40.50.360">
    <property type="match status" value="1"/>
</dbReference>
<reference evidence="8 9" key="1">
    <citation type="submission" date="2015-11" db="EMBL/GenBank/DDBJ databases">
        <title>Expanding the genomic diversity of Burkholderia species for the development of highly accurate diagnostics.</title>
        <authorList>
            <person name="Sahl J."/>
            <person name="Keim P."/>
            <person name="Wagner D."/>
        </authorList>
    </citation>
    <scope>NUCLEOTIDE SEQUENCE [LARGE SCALE GENOMIC DNA]</scope>
    <source>
        <strain evidence="8 9">RF32-BP4</strain>
    </source>
</reference>
<keyword evidence="4 6" id="KW-0520">NAD</keyword>
<sequence length="207" mass="22977">MLKLLQIDSSPMGDASISRRLTQEYARNWRRAHPDGRVVERDLCRIVIPAIDAAWTAANFTPSAARTEQQNEMLALSTAFTTELRDADEYVIGMPMHNWGPSASFKLWVDHIVRQGETVEATPHGPRGLLGGRRATFMIAAGALYGPDAARAQRNFIVPWLRTLFGYLGVEDMRFVIADGAVDVRTGKVDRAVFLSPHLDAVRALFA</sequence>
<dbReference type="Pfam" id="PF02525">
    <property type="entry name" value="Flavodoxin_2"/>
    <property type="match status" value="1"/>
</dbReference>
<comment type="function">
    <text evidence="6">Quinone reductase that provides resistance to thiol-specific stress caused by electrophilic quinones.</text>
</comment>
<evidence type="ECO:0000256" key="1">
    <source>
        <dbReference type="ARBA" id="ARBA00022630"/>
    </source>
</evidence>
<dbReference type="PANTHER" id="PTHR43741:SF2">
    <property type="entry name" value="FMN-DEPENDENT NADH:QUINONE OXIDOREDUCTASE"/>
    <property type="match status" value="1"/>
</dbReference>
<feature type="domain" description="Flavodoxin-like fold" evidence="7">
    <location>
        <begin position="3"/>
        <end position="182"/>
    </location>
</feature>
<evidence type="ECO:0000256" key="6">
    <source>
        <dbReference type="HAMAP-Rule" id="MF_01216"/>
    </source>
</evidence>
<dbReference type="PANTHER" id="PTHR43741">
    <property type="entry name" value="FMN-DEPENDENT NADH-AZOREDUCTASE 1"/>
    <property type="match status" value="1"/>
</dbReference>
<dbReference type="GO" id="GO:0009055">
    <property type="term" value="F:electron transfer activity"/>
    <property type="evidence" value="ECO:0007669"/>
    <property type="project" value="UniProtKB-UniRule"/>
</dbReference>
<dbReference type="AlphaFoldDB" id="A0A102MYM4"/>
<dbReference type="EMBL" id="LOTN01000037">
    <property type="protein sequence ID" value="KUZ88419.1"/>
    <property type="molecule type" value="Genomic_DNA"/>
</dbReference>
<dbReference type="RefSeq" id="WP_059613911.1">
    <property type="nucleotide sequence ID" value="NZ_LOTK01000052.1"/>
</dbReference>
<dbReference type="InterPro" id="IPR023048">
    <property type="entry name" value="NADH:quinone_OxRdtase_FMN_depd"/>
</dbReference>
<dbReference type="Proteomes" id="UP000065521">
    <property type="component" value="Unassembled WGS sequence"/>
</dbReference>
<dbReference type="SUPFAM" id="SSF52218">
    <property type="entry name" value="Flavoproteins"/>
    <property type="match status" value="1"/>
</dbReference>
<dbReference type="InterPro" id="IPR029039">
    <property type="entry name" value="Flavoprotein-like_sf"/>
</dbReference>
<dbReference type="InterPro" id="IPR003680">
    <property type="entry name" value="Flavodoxin_fold"/>
</dbReference>
<dbReference type="InterPro" id="IPR050104">
    <property type="entry name" value="FMN-dep_NADH:Q_OxRdtase_AzoR1"/>
</dbReference>
<feature type="binding site" evidence="6">
    <location>
        <begin position="16"/>
        <end position="18"/>
    </location>
    <ligand>
        <name>FMN</name>
        <dbReference type="ChEBI" id="CHEBI:58210"/>
    </ligand>
</feature>
<dbReference type="GO" id="GO:0016655">
    <property type="term" value="F:oxidoreductase activity, acting on NAD(P)H, quinone or similar compound as acceptor"/>
    <property type="evidence" value="ECO:0007669"/>
    <property type="project" value="InterPro"/>
</dbReference>
<comment type="function">
    <text evidence="6">Also exhibits azoreductase activity. Catalyzes the reductive cleavage of the azo bond in aromatic azo compounds to the corresponding amines.</text>
</comment>
<comment type="similarity">
    <text evidence="6">Belongs to the azoreductase type 1 family.</text>
</comment>
<proteinExistence type="inferred from homology"/>
<evidence type="ECO:0000256" key="2">
    <source>
        <dbReference type="ARBA" id="ARBA00022643"/>
    </source>
</evidence>
<feature type="binding site" evidence="6">
    <location>
        <position position="10"/>
    </location>
    <ligand>
        <name>FMN</name>
        <dbReference type="ChEBI" id="CHEBI:58210"/>
    </ligand>
</feature>